<dbReference type="GO" id="GO:0005096">
    <property type="term" value="F:GTPase activator activity"/>
    <property type="evidence" value="ECO:0007669"/>
    <property type="project" value="UniProtKB-KW"/>
</dbReference>
<dbReference type="AlphaFoldDB" id="A0AAV8Y927"/>
<dbReference type="PANTHER" id="PTHR47219">
    <property type="entry name" value="RAB GTPASE-ACTIVATING PROTEIN 1-LIKE"/>
    <property type="match status" value="1"/>
</dbReference>
<evidence type="ECO:0000259" key="5">
    <source>
        <dbReference type="PROSITE" id="PS50086"/>
    </source>
</evidence>
<feature type="compositionally biased region" description="Polar residues" evidence="4">
    <location>
        <begin position="701"/>
        <end position="712"/>
    </location>
</feature>
<evidence type="ECO:0000313" key="7">
    <source>
        <dbReference type="Proteomes" id="UP001162162"/>
    </source>
</evidence>
<keyword evidence="1" id="KW-0343">GTPase activation</keyword>
<keyword evidence="7" id="KW-1185">Reference proteome</keyword>
<feature type="coiled-coil region" evidence="3">
    <location>
        <begin position="478"/>
        <end position="558"/>
    </location>
</feature>
<comment type="caution">
    <text evidence="6">The sequence shown here is derived from an EMBL/GenBank/DDBJ whole genome shotgun (WGS) entry which is preliminary data.</text>
</comment>
<dbReference type="InterPro" id="IPR035969">
    <property type="entry name" value="Rab-GAP_TBC_sf"/>
</dbReference>
<feature type="compositionally biased region" description="Basic and acidic residues" evidence="4">
    <location>
        <begin position="674"/>
        <end position="695"/>
    </location>
</feature>
<dbReference type="InterPro" id="IPR000195">
    <property type="entry name" value="Rab-GAP-TBC_dom"/>
</dbReference>
<dbReference type="InterPro" id="IPR022164">
    <property type="entry name" value="Kinesin-like"/>
</dbReference>
<dbReference type="Gene3D" id="1.10.8.270">
    <property type="entry name" value="putative rabgap domain of human tbc1 domain family member 14 like domains"/>
    <property type="match status" value="1"/>
</dbReference>
<evidence type="ECO:0000256" key="1">
    <source>
        <dbReference type="ARBA" id="ARBA00022468"/>
    </source>
</evidence>
<feature type="domain" description="Rab-GAP TBC" evidence="5">
    <location>
        <begin position="205"/>
        <end position="391"/>
    </location>
</feature>
<feature type="region of interest" description="Disordered" evidence="4">
    <location>
        <begin position="653"/>
        <end position="712"/>
    </location>
</feature>
<evidence type="ECO:0000313" key="6">
    <source>
        <dbReference type="EMBL" id="KAJ8947045.1"/>
    </source>
</evidence>
<dbReference type="FunFam" id="1.10.10.750:FF:000003">
    <property type="entry name" value="GTPase activating protein (Evi5)"/>
    <property type="match status" value="1"/>
</dbReference>
<dbReference type="FunFam" id="1.10.472.80:FF:000027">
    <property type="entry name" value="GTPase activating protein (Evi5)"/>
    <property type="match status" value="1"/>
</dbReference>
<evidence type="ECO:0000256" key="2">
    <source>
        <dbReference type="ARBA" id="ARBA00023054"/>
    </source>
</evidence>
<organism evidence="6 7">
    <name type="scientific">Aromia moschata</name>
    <dbReference type="NCBI Taxonomy" id="1265417"/>
    <lineage>
        <taxon>Eukaryota</taxon>
        <taxon>Metazoa</taxon>
        <taxon>Ecdysozoa</taxon>
        <taxon>Arthropoda</taxon>
        <taxon>Hexapoda</taxon>
        <taxon>Insecta</taxon>
        <taxon>Pterygota</taxon>
        <taxon>Neoptera</taxon>
        <taxon>Endopterygota</taxon>
        <taxon>Coleoptera</taxon>
        <taxon>Polyphaga</taxon>
        <taxon>Cucujiformia</taxon>
        <taxon>Chrysomeloidea</taxon>
        <taxon>Cerambycidae</taxon>
        <taxon>Cerambycinae</taxon>
        <taxon>Callichromatini</taxon>
        <taxon>Aromia</taxon>
    </lineage>
</organism>
<dbReference type="SUPFAM" id="SSF47923">
    <property type="entry name" value="Ypt/Rab-GAP domain of gyp1p"/>
    <property type="match status" value="2"/>
</dbReference>
<gene>
    <name evidence="6" type="ORF">NQ318_019937</name>
</gene>
<dbReference type="Proteomes" id="UP001162162">
    <property type="component" value="Unassembled WGS sequence"/>
</dbReference>
<dbReference type="Pfam" id="PF00566">
    <property type="entry name" value="RabGAP-TBC"/>
    <property type="match status" value="1"/>
</dbReference>
<dbReference type="Gene3D" id="1.10.472.80">
    <property type="entry name" value="Ypt/Rab-GAP domain of gyp1p, domain 3"/>
    <property type="match status" value="1"/>
</dbReference>
<dbReference type="Pfam" id="PF12473">
    <property type="entry name" value="DUF3694"/>
    <property type="match status" value="1"/>
</dbReference>
<dbReference type="EMBL" id="JAPWTK010000170">
    <property type="protein sequence ID" value="KAJ8947045.1"/>
    <property type="molecule type" value="Genomic_DNA"/>
</dbReference>
<evidence type="ECO:0000256" key="3">
    <source>
        <dbReference type="SAM" id="Coils"/>
    </source>
</evidence>
<accession>A0AAV8Y927</accession>
<dbReference type="PROSITE" id="PS50086">
    <property type="entry name" value="TBC_RABGAP"/>
    <property type="match status" value="1"/>
</dbReference>
<sequence>MQLLEMKEQSGAGGAPTEKNCTLICASWDPTESSSEPLNVETPKDARQYMTVAVDLVIRGIQEPVRFQIETSVRVFGQNERNFWYFQRKSLVQQFFLNLKEVVSDLNDVYYEVLSMDSSGELDRNLLNLSLNLSNLIQSPSSTSIDTLTPKEEYHSDGDEPLLSGTGLVSKDCSEDVLESWADVLSRWKSTKQKPKQLAGLVKLGIPEALRGEVWQRLAGVEECTEMMENYRLLITRESSCENVIQRDIARTFPAHDFFKEAGGLGQDSLYRVSKAYAAYDSEVGYCQGLSFLAATLLLHMPEEQAFCVLVKLMYEYGLRDLYKDGFDNLYLRLYQLDMLMKEQLAPLWLHFTEHHIETHMFASQWFLTLFTARFPLYFVFHIIDVFLLQGFDTLFQVALALLMFCKKDLMQLDFEGILKYFRVSLPKKCRTEESAKRLIKLACSLKVKKLKKYEMDFTAYNESWVIINLDSVTRAQRENEAGEAEQLKASVARYEEERKLMLDEIAQLKEMLKREVGQAEAEKKNGLTIINDYKLIRQRLDAQLHAVKAELEDLKVKISKCDICSAYLKKNDNAEPLKSVPSEQIDEGERIRGAGAGAGTNEIGSRRGRNLTHQLRATELELTTAKTAWPPWLSKTLSSIKEVANKKDFPNFAGSQSNIPNASPTFISHINPARRESVPLKQDKAGANETRRESAPAIKDSQSCSSLKTHN</sequence>
<dbReference type="PANTHER" id="PTHR47219:SF9">
    <property type="entry name" value="GTPASE ACTIVATING PROTEIN AND CENTROSOME-ASSOCIATED, ISOFORM B"/>
    <property type="match status" value="1"/>
</dbReference>
<feature type="compositionally biased region" description="Polar residues" evidence="4">
    <location>
        <begin position="654"/>
        <end position="669"/>
    </location>
</feature>
<proteinExistence type="predicted"/>
<dbReference type="FunFam" id="1.10.8.270:FF:000001">
    <property type="entry name" value="TBC1 domain family member 1"/>
    <property type="match status" value="1"/>
</dbReference>
<keyword evidence="2 3" id="KW-0175">Coiled coil</keyword>
<dbReference type="InterPro" id="IPR050302">
    <property type="entry name" value="Rab_GAP_TBC_domain"/>
</dbReference>
<reference evidence="6" key="1">
    <citation type="journal article" date="2023" name="Insect Mol. Biol.">
        <title>Genome sequencing provides insights into the evolution of gene families encoding plant cell wall-degrading enzymes in longhorned beetles.</title>
        <authorList>
            <person name="Shin N.R."/>
            <person name="Okamura Y."/>
            <person name="Kirsch R."/>
            <person name="Pauchet Y."/>
        </authorList>
    </citation>
    <scope>NUCLEOTIDE SEQUENCE</scope>
    <source>
        <strain evidence="6">AMC_N1</strain>
    </source>
</reference>
<name>A0AAV8Y927_9CUCU</name>
<dbReference type="SMART" id="SM00164">
    <property type="entry name" value="TBC"/>
    <property type="match status" value="1"/>
</dbReference>
<evidence type="ECO:0000256" key="4">
    <source>
        <dbReference type="SAM" id="MobiDB-lite"/>
    </source>
</evidence>
<dbReference type="Gene3D" id="1.10.10.750">
    <property type="entry name" value="Ypt/Rab-GAP domain of gyp1p, domain 1"/>
    <property type="match status" value="1"/>
</dbReference>
<protein>
    <recommendedName>
        <fullName evidence="5">Rab-GAP TBC domain-containing protein</fullName>
    </recommendedName>
</protein>
<dbReference type="GO" id="GO:0031267">
    <property type="term" value="F:small GTPase binding"/>
    <property type="evidence" value="ECO:0007669"/>
    <property type="project" value="TreeGrafter"/>
</dbReference>